<dbReference type="EMBL" id="MU865317">
    <property type="protein sequence ID" value="KAK4228531.1"/>
    <property type="molecule type" value="Genomic_DNA"/>
</dbReference>
<reference evidence="3" key="2">
    <citation type="submission" date="2023-05" db="EMBL/GenBank/DDBJ databases">
        <authorList>
            <consortium name="Lawrence Berkeley National Laboratory"/>
            <person name="Steindorff A."/>
            <person name="Hensen N."/>
            <person name="Bonometti L."/>
            <person name="Westerberg I."/>
            <person name="Brannstrom I.O."/>
            <person name="Guillou S."/>
            <person name="Cros-Aarteil S."/>
            <person name="Calhoun S."/>
            <person name="Haridas S."/>
            <person name="Kuo A."/>
            <person name="Mondo S."/>
            <person name="Pangilinan J."/>
            <person name="Riley R."/>
            <person name="Labutti K."/>
            <person name="Andreopoulos B."/>
            <person name="Lipzen A."/>
            <person name="Chen C."/>
            <person name="Yanf M."/>
            <person name="Daum C."/>
            <person name="Ng V."/>
            <person name="Clum A."/>
            <person name="Ohm R."/>
            <person name="Martin F."/>
            <person name="Silar P."/>
            <person name="Natvig D."/>
            <person name="Lalanne C."/>
            <person name="Gautier V."/>
            <person name="Ament-Velasquez S.L."/>
            <person name="Kruys A."/>
            <person name="Hutchinson M.I."/>
            <person name="Powell A.J."/>
            <person name="Barry K."/>
            <person name="Miller A.N."/>
            <person name="Grigoriev I.V."/>
            <person name="Debuchy R."/>
            <person name="Gladieux P."/>
            <person name="Thoren M.H."/>
            <person name="Johannesson H."/>
        </authorList>
    </citation>
    <scope>NUCLEOTIDE SEQUENCE</scope>
    <source>
        <strain evidence="3">CBS 990.96</strain>
    </source>
</reference>
<keyword evidence="2" id="KW-0472">Membrane</keyword>
<evidence type="ECO:0000256" key="2">
    <source>
        <dbReference type="SAM" id="Phobius"/>
    </source>
</evidence>
<protein>
    <submittedName>
        <fullName evidence="3">Uncharacterized protein</fullName>
    </submittedName>
</protein>
<name>A0AAN7BRU6_9PEZI</name>
<evidence type="ECO:0000313" key="4">
    <source>
        <dbReference type="Proteomes" id="UP001301958"/>
    </source>
</evidence>
<feature type="compositionally biased region" description="Polar residues" evidence="1">
    <location>
        <begin position="230"/>
        <end position="248"/>
    </location>
</feature>
<keyword evidence="2" id="KW-0812">Transmembrane</keyword>
<proteinExistence type="predicted"/>
<sequence length="504" mass="56847">MCQILSPVDHYWYQSRECRAYMSDVRIKINMIEPRQTDGVCLFKSVDYNRLLALFTFLPFTSATFSIARCCTIAVRTEFQKYYATQWPWEVCNFNKEIDYSTNVTNLRQWLQPLATYISPYIGLLLLCPIGSQEEDQKKSENTALSPTIRLVLRALKVILEYLGILGDPASAAFGAITEIYSDTKGLYRISSLQSSSLKVRDARWVAALAGALKSSSDTDWLSNITNNTEHLLNNNKPDSEPEPSSTDARLRETETTRGITLCIISRPAFASAVLIPVLLMLAVTATTFYDAYAKKKAIKTPVWLWLIATSPDIARQAFKNVMRFVALRDRYVNSMKKGDYGFGYCFFGGGQLMGWCLVAVATGGATAIAWTTPTVGLGCRSLNFILYGILAFVNESLHVVWVFWFLVFGNSLMMILGTLFHLVGVFRTCWCDRLTWNDDTMIELNSKTAEAGDNADRYWLSTAYVVFSVMTLVSLLAIVFRQIISRRMEEWLETEGMGKGQDD</sequence>
<feature type="transmembrane region" description="Helical" evidence="2">
    <location>
        <begin position="401"/>
        <end position="427"/>
    </location>
</feature>
<comment type="caution">
    <text evidence="3">The sequence shown here is derived from an EMBL/GenBank/DDBJ whole genome shotgun (WGS) entry which is preliminary data.</text>
</comment>
<evidence type="ECO:0000256" key="1">
    <source>
        <dbReference type="SAM" id="MobiDB-lite"/>
    </source>
</evidence>
<feature type="transmembrane region" description="Helical" evidence="2">
    <location>
        <begin position="341"/>
        <end position="362"/>
    </location>
</feature>
<feature type="transmembrane region" description="Helical" evidence="2">
    <location>
        <begin position="269"/>
        <end position="290"/>
    </location>
</feature>
<keyword evidence="2" id="KW-1133">Transmembrane helix</keyword>
<accession>A0AAN7BRU6</accession>
<dbReference type="Proteomes" id="UP001301958">
    <property type="component" value="Unassembled WGS sequence"/>
</dbReference>
<gene>
    <name evidence="3" type="ORF">QBC38DRAFT_535688</name>
</gene>
<feature type="transmembrane region" description="Helical" evidence="2">
    <location>
        <begin position="459"/>
        <end position="481"/>
    </location>
</feature>
<reference evidence="3" key="1">
    <citation type="journal article" date="2023" name="Mol. Phylogenet. Evol.">
        <title>Genome-scale phylogeny and comparative genomics of the fungal order Sordariales.</title>
        <authorList>
            <person name="Hensen N."/>
            <person name="Bonometti L."/>
            <person name="Westerberg I."/>
            <person name="Brannstrom I.O."/>
            <person name="Guillou S."/>
            <person name="Cros-Aarteil S."/>
            <person name="Calhoun S."/>
            <person name="Haridas S."/>
            <person name="Kuo A."/>
            <person name="Mondo S."/>
            <person name="Pangilinan J."/>
            <person name="Riley R."/>
            <person name="LaButti K."/>
            <person name="Andreopoulos B."/>
            <person name="Lipzen A."/>
            <person name="Chen C."/>
            <person name="Yan M."/>
            <person name="Daum C."/>
            <person name="Ng V."/>
            <person name="Clum A."/>
            <person name="Steindorff A."/>
            <person name="Ohm R.A."/>
            <person name="Martin F."/>
            <person name="Silar P."/>
            <person name="Natvig D.O."/>
            <person name="Lalanne C."/>
            <person name="Gautier V."/>
            <person name="Ament-Velasquez S.L."/>
            <person name="Kruys A."/>
            <person name="Hutchinson M.I."/>
            <person name="Powell A.J."/>
            <person name="Barry K."/>
            <person name="Miller A.N."/>
            <person name="Grigoriev I.V."/>
            <person name="Debuchy R."/>
            <person name="Gladieux P."/>
            <person name="Hiltunen Thoren M."/>
            <person name="Johannesson H."/>
        </authorList>
    </citation>
    <scope>NUCLEOTIDE SEQUENCE</scope>
    <source>
        <strain evidence="3">CBS 990.96</strain>
    </source>
</reference>
<feature type="transmembrane region" description="Helical" evidence="2">
    <location>
        <begin position="368"/>
        <end position="394"/>
    </location>
</feature>
<feature type="region of interest" description="Disordered" evidence="1">
    <location>
        <begin position="230"/>
        <end position="251"/>
    </location>
</feature>
<keyword evidence="4" id="KW-1185">Reference proteome</keyword>
<dbReference type="AlphaFoldDB" id="A0AAN7BRU6"/>
<organism evidence="3 4">
    <name type="scientific">Podospora fimiseda</name>
    <dbReference type="NCBI Taxonomy" id="252190"/>
    <lineage>
        <taxon>Eukaryota</taxon>
        <taxon>Fungi</taxon>
        <taxon>Dikarya</taxon>
        <taxon>Ascomycota</taxon>
        <taxon>Pezizomycotina</taxon>
        <taxon>Sordariomycetes</taxon>
        <taxon>Sordariomycetidae</taxon>
        <taxon>Sordariales</taxon>
        <taxon>Podosporaceae</taxon>
        <taxon>Podospora</taxon>
    </lineage>
</organism>
<evidence type="ECO:0000313" key="3">
    <source>
        <dbReference type="EMBL" id="KAK4228531.1"/>
    </source>
</evidence>